<dbReference type="EMBL" id="MT520818">
    <property type="protein sequence ID" value="QKW93876.1"/>
    <property type="molecule type" value="Genomic_DNA"/>
</dbReference>
<proteinExistence type="predicted"/>
<sequence length="457" mass="50996">MSGPVYIFTGPTLSEEEGRAELDAIFLPPAAQGDVYRATLERPVAIGIIDGYFERVPAVWHKEILWAMSEGIHVFGSASMGALRAAELAAFGMEGVGSIFESFQSGELEDDDEVAVAHGSAEDGYRLLSEAMVNVRATLAAAESSGVVGPKTRVALERVAKELFYMERAWPTVLTRAAREGVPTLELEALRAWLPTGRVDQKRQDALGMLRTMRTRLAEGLEPKQVRYHFEHTDAWEEVRRRASRLPLGGEEGGEVMPEALLDELRLRGGFTGAHRAALARALAVEQASRLGRTVDEVELERTAEVFRVERGLLSAEGFERWRETQRVDDLERFLEDESQVRWVETLFATDALRHLPDHLRATGEYGALLERARDKERALAARGLERPLLADAGMTEAELWRWFFEQRLGRPVPGNLEQYARDSGFADVDALRRTVLRERCYTHIQGGRAVPDAMAG</sequence>
<reference evidence="2" key="1">
    <citation type="journal article" date="2020" name="Molecules">
        <title>2-Hydroxysorangiadenosine: Structure and Biosynthesis of a Myxobacterial Sesquiterpene-Nucleoside.</title>
        <authorList>
            <person name="Okoth D.A."/>
            <person name="Hug J.J."/>
            <person name="Garcia R."/>
            <person name="Sproer C."/>
            <person name="Overmann J."/>
            <person name="Muller R."/>
        </authorList>
    </citation>
    <scope>NUCLEOTIDE SEQUENCE</scope>
    <source>
        <strain evidence="2">MCy10943</strain>
    </source>
</reference>
<dbReference type="InterPro" id="IPR012924">
    <property type="entry name" value="TfuA_core"/>
</dbReference>
<evidence type="ECO:0000259" key="1">
    <source>
        <dbReference type="Pfam" id="PF07812"/>
    </source>
</evidence>
<dbReference type="AlphaFoldDB" id="A0A7D5BDQ9"/>
<organism evidence="2">
    <name type="scientific">Vitiosangium cumulatum</name>
    <dbReference type="NCBI Taxonomy" id="1867796"/>
    <lineage>
        <taxon>Bacteria</taxon>
        <taxon>Pseudomonadati</taxon>
        <taxon>Myxococcota</taxon>
        <taxon>Myxococcia</taxon>
        <taxon>Myxococcales</taxon>
        <taxon>Cystobacterineae</taxon>
        <taxon>Archangiaceae</taxon>
        <taxon>Vitiosangium</taxon>
    </lineage>
</organism>
<name>A0A7D5BDQ9_9BACT</name>
<accession>A0A7D5BDQ9</accession>
<dbReference type="Pfam" id="PF07812">
    <property type="entry name" value="TfuA"/>
    <property type="match status" value="1"/>
</dbReference>
<protein>
    <submittedName>
        <fullName evidence="2">TfuA domain protein</fullName>
    </submittedName>
</protein>
<feature type="domain" description="TfuA-like core" evidence="1">
    <location>
        <begin position="50"/>
        <end position="168"/>
    </location>
</feature>
<evidence type="ECO:0000313" key="2">
    <source>
        <dbReference type="EMBL" id="QKW93876.1"/>
    </source>
</evidence>